<dbReference type="PANTHER" id="PTHR33365:SF4">
    <property type="entry name" value="CYCLOCHLOROTINE BIOSYNTHESIS PROTEIN O"/>
    <property type="match status" value="1"/>
</dbReference>
<evidence type="ECO:0000313" key="4">
    <source>
        <dbReference type="Proteomes" id="UP000250140"/>
    </source>
</evidence>
<dbReference type="Proteomes" id="UP000250140">
    <property type="component" value="Unassembled WGS sequence"/>
</dbReference>
<reference evidence="3 4" key="1">
    <citation type="journal article" date="2016" name="Nat. Commun.">
        <title>Ectomycorrhizal ecology is imprinted in the genome of the dominant symbiotic fungus Cenococcum geophilum.</title>
        <authorList>
            <consortium name="DOE Joint Genome Institute"/>
            <person name="Peter M."/>
            <person name="Kohler A."/>
            <person name="Ohm R.A."/>
            <person name="Kuo A."/>
            <person name="Krutzmann J."/>
            <person name="Morin E."/>
            <person name="Arend M."/>
            <person name="Barry K.W."/>
            <person name="Binder M."/>
            <person name="Choi C."/>
            <person name="Clum A."/>
            <person name="Copeland A."/>
            <person name="Grisel N."/>
            <person name="Haridas S."/>
            <person name="Kipfer T."/>
            <person name="LaButti K."/>
            <person name="Lindquist E."/>
            <person name="Lipzen A."/>
            <person name="Maire R."/>
            <person name="Meier B."/>
            <person name="Mihaltcheva S."/>
            <person name="Molinier V."/>
            <person name="Murat C."/>
            <person name="Poggeler S."/>
            <person name="Quandt C.A."/>
            <person name="Sperisen C."/>
            <person name="Tritt A."/>
            <person name="Tisserant E."/>
            <person name="Crous P.W."/>
            <person name="Henrissat B."/>
            <person name="Nehls U."/>
            <person name="Egli S."/>
            <person name="Spatafora J.W."/>
            <person name="Grigoriev I.V."/>
            <person name="Martin F.M."/>
        </authorList>
    </citation>
    <scope>NUCLEOTIDE SEQUENCE [LARGE SCALE GENOMIC DNA]</scope>
    <source>
        <strain evidence="3 4">CBS 207.34</strain>
    </source>
</reference>
<dbReference type="Pfam" id="PF11807">
    <property type="entry name" value="UstYa"/>
    <property type="match status" value="1"/>
</dbReference>
<feature type="non-terminal residue" evidence="3">
    <location>
        <position position="191"/>
    </location>
</feature>
<protein>
    <recommendedName>
        <fullName evidence="5">Tat pathway signal sequence protein</fullName>
    </recommendedName>
</protein>
<evidence type="ECO:0000313" key="3">
    <source>
        <dbReference type="EMBL" id="OCL09203.1"/>
    </source>
</evidence>
<gene>
    <name evidence="3" type="ORF">AOQ84DRAFT_291711</name>
</gene>
<dbReference type="InterPro" id="IPR021765">
    <property type="entry name" value="UstYa-like"/>
</dbReference>
<accession>A0A8E2F2Q4</accession>
<organism evidence="3 4">
    <name type="scientific">Glonium stellatum</name>
    <dbReference type="NCBI Taxonomy" id="574774"/>
    <lineage>
        <taxon>Eukaryota</taxon>
        <taxon>Fungi</taxon>
        <taxon>Dikarya</taxon>
        <taxon>Ascomycota</taxon>
        <taxon>Pezizomycotina</taxon>
        <taxon>Dothideomycetes</taxon>
        <taxon>Pleosporomycetidae</taxon>
        <taxon>Gloniales</taxon>
        <taxon>Gloniaceae</taxon>
        <taxon>Glonium</taxon>
    </lineage>
</organism>
<evidence type="ECO:0000256" key="1">
    <source>
        <dbReference type="ARBA" id="ARBA00004685"/>
    </source>
</evidence>
<evidence type="ECO:0008006" key="5">
    <source>
        <dbReference type="Google" id="ProtNLM"/>
    </source>
</evidence>
<dbReference type="OrthoDB" id="3687641at2759"/>
<proteinExistence type="inferred from homology"/>
<dbReference type="EMBL" id="KV749486">
    <property type="protein sequence ID" value="OCL09203.1"/>
    <property type="molecule type" value="Genomic_DNA"/>
</dbReference>
<sequence>NVAPALKSVKYNTLIFNGSFYQPSIYRGNPSEELDASWDRITDNPLFPISAMELGKIGKSLNSVKYPPDRGGDYAGGLEVFHQLHCLNILRKYTYAEYYFPREKIFQLAPEMVRAHLDHCIEIIRTNLMCTGDVSLLTYNWVYGLQHPTPNFNTQHKCRDFESIISWSTQNRRDFGPERRMGGEIELDSLP</sequence>
<keyword evidence="4" id="KW-1185">Reference proteome</keyword>
<dbReference type="AlphaFoldDB" id="A0A8E2F2Q4"/>
<name>A0A8E2F2Q4_9PEZI</name>
<comment type="pathway">
    <text evidence="1">Mycotoxin biosynthesis.</text>
</comment>
<comment type="similarity">
    <text evidence="2">Belongs to the ustYa family.</text>
</comment>
<dbReference type="PANTHER" id="PTHR33365">
    <property type="entry name" value="YALI0B05434P"/>
    <property type="match status" value="1"/>
</dbReference>
<dbReference type="GO" id="GO:0043386">
    <property type="term" value="P:mycotoxin biosynthetic process"/>
    <property type="evidence" value="ECO:0007669"/>
    <property type="project" value="InterPro"/>
</dbReference>
<evidence type="ECO:0000256" key="2">
    <source>
        <dbReference type="ARBA" id="ARBA00035112"/>
    </source>
</evidence>